<sequence length="49" mass="5121">MAVVDHPRAVRAVVVRQSCDTAEERDGAEQGTALLLDSLAAFLADGTHG</sequence>
<reference evidence="1" key="1">
    <citation type="journal article" date="2014" name="Int. J. Syst. Evol. Microbiol.">
        <title>Complete genome sequence of Corynebacterium casei LMG S-19264T (=DSM 44701T), isolated from a smear-ripened cheese.</title>
        <authorList>
            <consortium name="US DOE Joint Genome Institute (JGI-PGF)"/>
            <person name="Walter F."/>
            <person name="Albersmeier A."/>
            <person name="Kalinowski J."/>
            <person name="Ruckert C."/>
        </authorList>
    </citation>
    <scope>NUCLEOTIDE SEQUENCE</scope>
    <source>
        <strain evidence="1">JCM 4403</strain>
    </source>
</reference>
<evidence type="ECO:0000313" key="2">
    <source>
        <dbReference type="Proteomes" id="UP000656732"/>
    </source>
</evidence>
<comment type="caution">
    <text evidence="1">The sequence shown here is derived from an EMBL/GenBank/DDBJ whole genome shotgun (WGS) entry which is preliminary data.</text>
</comment>
<dbReference type="RefSeq" id="WP_229846920.1">
    <property type="nucleotide sequence ID" value="NZ_BMTU01000010.1"/>
</dbReference>
<dbReference type="AlphaFoldDB" id="A0A918BWX3"/>
<keyword evidence="2" id="KW-1185">Reference proteome</keyword>
<protein>
    <submittedName>
        <fullName evidence="1">Uncharacterized protein</fullName>
    </submittedName>
</protein>
<dbReference type="Proteomes" id="UP000656732">
    <property type="component" value="Unassembled WGS sequence"/>
</dbReference>
<name>A0A918BWX3_9ACTN</name>
<accession>A0A918BWX3</accession>
<organism evidence="1 2">
    <name type="scientific">Streptomyces pilosus</name>
    <dbReference type="NCBI Taxonomy" id="28893"/>
    <lineage>
        <taxon>Bacteria</taxon>
        <taxon>Bacillati</taxon>
        <taxon>Actinomycetota</taxon>
        <taxon>Actinomycetes</taxon>
        <taxon>Kitasatosporales</taxon>
        <taxon>Streptomycetaceae</taxon>
        <taxon>Streptomyces</taxon>
    </lineage>
</organism>
<dbReference type="EMBL" id="BMTU01000010">
    <property type="protein sequence ID" value="GGQ94654.1"/>
    <property type="molecule type" value="Genomic_DNA"/>
</dbReference>
<reference evidence="1" key="2">
    <citation type="submission" date="2020-09" db="EMBL/GenBank/DDBJ databases">
        <authorList>
            <person name="Sun Q."/>
            <person name="Ohkuma M."/>
        </authorList>
    </citation>
    <scope>NUCLEOTIDE SEQUENCE</scope>
    <source>
        <strain evidence="1">JCM 4403</strain>
    </source>
</reference>
<proteinExistence type="predicted"/>
<gene>
    <name evidence="1" type="ORF">GCM10010280_47730</name>
</gene>
<evidence type="ECO:0000313" key="1">
    <source>
        <dbReference type="EMBL" id="GGQ94654.1"/>
    </source>
</evidence>